<evidence type="ECO:0000256" key="1">
    <source>
        <dbReference type="SAM" id="SignalP"/>
    </source>
</evidence>
<feature type="signal peptide" evidence="1">
    <location>
        <begin position="1"/>
        <end position="20"/>
    </location>
</feature>
<dbReference type="RefSeq" id="WP_191176943.1">
    <property type="nucleotide sequence ID" value="NZ_JACWMW010000004.1"/>
</dbReference>
<reference evidence="2 3" key="1">
    <citation type="submission" date="2020-09" db="EMBL/GenBank/DDBJ databases">
        <title>Novel species of Mucilaginibacter isolated from a glacier on the Tibetan Plateau.</title>
        <authorList>
            <person name="Liu Q."/>
            <person name="Xin Y.-H."/>
        </authorList>
    </citation>
    <scope>NUCLEOTIDE SEQUENCE [LARGE SCALE GENOMIC DNA]</scope>
    <source>
        <strain evidence="2 3">CGMCC 1.13878</strain>
    </source>
</reference>
<dbReference type="Gene3D" id="2.40.160.130">
    <property type="entry name" value="Capsule assembly protein Wzi"/>
    <property type="match status" value="1"/>
</dbReference>
<feature type="chain" id="PRO_5045679773" evidence="1">
    <location>
        <begin position="21"/>
        <end position="538"/>
    </location>
</feature>
<evidence type="ECO:0000313" key="3">
    <source>
        <dbReference type="Proteomes" id="UP000618754"/>
    </source>
</evidence>
<keyword evidence="1" id="KW-0732">Signal</keyword>
<comment type="caution">
    <text evidence="2">The sequence shown here is derived from an EMBL/GenBank/DDBJ whole genome shotgun (WGS) entry which is preliminary data.</text>
</comment>
<protein>
    <submittedName>
        <fullName evidence="2">Gliding motility protein RemB</fullName>
    </submittedName>
</protein>
<gene>
    <name evidence="2" type="ORF">IDJ75_17555</name>
</gene>
<sequence>MKRIFISITLLLITAGIARSQSVYQPYSYDFYQKFNADAYSTKTRLHTAMKPFFVDDSLLMHQYDSIINYGGDGSNKSFLYRKLFNEHLIDVKGTNSTFYADLLPDFSIGRDFSNKNNTWLSSIGLQIGGTAGKKFSYNVSGYLNRAQVPNYISTYIRQVGIVPGQAYAGTYNNKPNDYAWDYIAATVSYTPVKYLNISAGRDKTFIGDGYRSLLLSDYASPYPFFKLTANLGNVKYMAMWAYFSDPAGTSSLNIDRNKWGIFHYLDWNVNNRLSFGFFDSIIWANTDDQGHTHGFDFSYINPVIFLRPIEAANGSPDNALIGLTTKYKLTDGITAYGQFSLDEFTAKEFFSNPGYSNNKFGYQLGVRGANLFGVTNLNYLLETNTVRPYTYSERSSILNYSANSEPLAHPWGANFREVVGLLNYSYKRFDLMGEVDYGRYGLDMNNINYGKNIFNPYTNPVSKYGNTIGQGLKTNMVYLQGKVGYLLNPKYNLRLELGGIYRTEKNSDFNDKTAMITFGIRSSFRQVYNDLASYKTH</sequence>
<keyword evidence="3" id="KW-1185">Reference proteome</keyword>
<name>A0ABR7X959_9SPHI</name>
<dbReference type="EMBL" id="JACWMW010000004">
    <property type="protein sequence ID" value="MBD1387097.1"/>
    <property type="molecule type" value="Genomic_DNA"/>
</dbReference>
<dbReference type="InterPro" id="IPR038636">
    <property type="entry name" value="Wzi_sf"/>
</dbReference>
<accession>A0ABR7X959</accession>
<dbReference type="Proteomes" id="UP000618754">
    <property type="component" value="Unassembled WGS sequence"/>
</dbReference>
<organism evidence="2 3">
    <name type="scientific">Mucilaginibacter rigui</name>
    <dbReference type="NCBI Taxonomy" id="534635"/>
    <lineage>
        <taxon>Bacteria</taxon>
        <taxon>Pseudomonadati</taxon>
        <taxon>Bacteroidota</taxon>
        <taxon>Sphingobacteriia</taxon>
        <taxon>Sphingobacteriales</taxon>
        <taxon>Sphingobacteriaceae</taxon>
        <taxon>Mucilaginibacter</taxon>
    </lineage>
</organism>
<proteinExistence type="predicted"/>
<evidence type="ECO:0000313" key="2">
    <source>
        <dbReference type="EMBL" id="MBD1387097.1"/>
    </source>
</evidence>